<feature type="region of interest" description="Disordered" evidence="1">
    <location>
        <begin position="155"/>
        <end position="225"/>
    </location>
</feature>
<dbReference type="SMART" id="SM00731">
    <property type="entry name" value="SprT"/>
    <property type="match status" value="1"/>
</dbReference>
<feature type="region of interest" description="Disordered" evidence="1">
    <location>
        <begin position="536"/>
        <end position="649"/>
    </location>
</feature>
<dbReference type="InterPro" id="IPR006640">
    <property type="entry name" value="SprT-like_domain"/>
</dbReference>
<name>A0A6P7TLT7_9MOLL</name>
<reference evidence="4" key="1">
    <citation type="submission" date="2025-08" db="UniProtKB">
        <authorList>
            <consortium name="RefSeq"/>
        </authorList>
    </citation>
    <scope>IDENTIFICATION</scope>
</reference>
<evidence type="ECO:0000259" key="2">
    <source>
        <dbReference type="SMART" id="SM00731"/>
    </source>
</evidence>
<feature type="compositionally biased region" description="Acidic residues" evidence="1">
    <location>
        <begin position="167"/>
        <end position="180"/>
    </location>
</feature>
<dbReference type="PANTHER" id="PTHR23099">
    <property type="entry name" value="TRANSCRIPTIONAL REGULATOR"/>
    <property type="match status" value="1"/>
</dbReference>
<proteinExistence type="predicted"/>
<dbReference type="Pfam" id="PF17283">
    <property type="entry name" value="Zn_ribbon_SprT"/>
    <property type="match status" value="1"/>
</dbReference>
<dbReference type="AlphaFoldDB" id="A0A6P7TLT7"/>
<dbReference type="PANTHER" id="PTHR23099:SF0">
    <property type="entry name" value="GERM CELL NUCLEAR ACIDIC PROTEIN"/>
    <property type="match status" value="1"/>
</dbReference>
<feature type="region of interest" description="Disordered" evidence="1">
    <location>
        <begin position="243"/>
        <end position="364"/>
    </location>
</feature>
<feature type="compositionally biased region" description="Polar residues" evidence="1">
    <location>
        <begin position="204"/>
        <end position="224"/>
    </location>
</feature>
<protein>
    <submittedName>
        <fullName evidence="4">Acidic repeat-containing protein-like</fullName>
    </submittedName>
</protein>
<feature type="compositionally biased region" description="Low complexity" evidence="1">
    <location>
        <begin position="46"/>
        <end position="74"/>
    </location>
</feature>
<gene>
    <name evidence="4" type="primary">LOC115226059</name>
</gene>
<evidence type="ECO:0000256" key="1">
    <source>
        <dbReference type="SAM" id="MobiDB-lite"/>
    </source>
</evidence>
<feature type="compositionally biased region" description="Low complexity" evidence="1">
    <location>
        <begin position="274"/>
        <end position="289"/>
    </location>
</feature>
<feature type="domain" description="SprT-like" evidence="2">
    <location>
        <begin position="714"/>
        <end position="876"/>
    </location>
</feature>
<feature type="compositionally biased region" description="Basic and acidic residues" evidence="1">
    <location>
        <begin position="565"/>
        <end position="587"/>
    </location>
</feature>
<evidence type="ECO:0000313" key="4">
    <source>
        <dbReference type="RefSeq" id="XP_029652894.2"/>
    </source>
</evidence>
<sequence length="937" mass="102945">MSLNDVDVDEMFLQMSEKLGWLQLGDVDSAISSLTKKQKHKKSAKKGSTTKNIGASSKNSIAANTAATSLSTSSKVKKSKPTTKKQGGSGKSDVRSSGDCNDDAVKVASNHKKNTKTDLLDETGGKTLGKIHVGSESQEEKNLFLAMSTLECLDSQDLTRSNNGYNDNDDEDDNKNDDYDDKIGEDKTSLVTSVFSQPPKPHSPSCQHSDDSNSNSLKSPSDLSVSDDLASMTSICKKISFASDDSTTERSLNSSDSASNTSNTSNTFEKSPLTTTATTIQTPPAIAETVKMPDIPSKAVLATKPSLGTSATPRKIQSPCSTGSSIQRSGTNKYFGKEDGSSKDTDGFCNNKETQPMPSSTNKTPFSVEEFFISDDDDNENDDYIIDCDDGDFHDYTPSRPGHQLLSDIKSGKKPLNNSGGFPATPLAALKERRCQSELRPQKYFSSNNNNNNADDKQGKQRNLPNLLMSSDSSSDDDNTFEAFLTKMKTPARKKPTTSPVSMDVFIVSDSESSSENSDSDDKYSVSLYHRIRPISPGISPFKGSFDNNPPSSVCKENPRQSNTCEKRSTGSMKPIKDAKPKPETKTGKHGVSGGDDGVFRKPSVFPSTSTNSSTGSKSKSTVTGLKTPVWDKRSTPVNNVLPNVPRGGKVPQTCPTLKYLHQAPPPLSHKTNKQCQGDGYTVFLESLSESTENLRYVNEEARKFVKYFKQFRLQLVKKLFAIYNETIFDNRFPVDFPIVWNKRLLTTAGHCKLTKKTNTLSKTQVRSAEVNLATKVCDTAERVRDTLIHELCHAAVWLFNGSHEGHGALWKSWARRANRRYPSALPIIERCHSYKIAKKYTYKCVRCGYSFGRHSKSLDTTKKVCGYCRGRFVLVTTVDSTRDSNKGGSEATPARTPNKFALFVKEHYGNVKKSNSCSHKDVMNILSQKFKEAKIC</sequence>
<accession>A0A6P7TLT7</accession>
<dbReference type="RefSeq" id="XP_029652894.2">
    <property type="nucleotide sequence ID" value="XM_029797034.2"/>
</dbReference>
<dbReference type="Proteomes" id="UP000515154">
    <property type="component" value="Linkage group LG29"/>
</dbReference>
<dbReference type="GO" id="GO:0006974">
    <property type="term" value="P:DNA damage response"/>
    <property type="evidence" value="ECO:0007669"/>
    <property type="project" value="UniProtKB-ARBA"/>
</dbReference>
<dbReference type="CDD" id="cd00084">
    <property type="entry name" value="HMG-box_SF"/>
    <property type="match status" value="1"/>
</dbReference>
<feature type="compositionally biased region" description="Basic residues" evidence="1">
    <location>
        <begin position="36"/>
        <end position="45"/>
    </location>
</feature>
<keyword evidence="3" id="KW-1185">Reference proteome</keyword>
<feature type="region of interest" description="Disordered" evidence="1">
    <location>
        <begin position="398"/>
        <end position="425"/>
    </location>
</feature>
<feature type="compositionally biased region" description="Basic and acidic residues" evidence="1">
    <location>
        <begin position="335"/>
        <end position="346"/>
    </location>
</feature>
<feature type="compositionally biased region" description="Polar residues" evidence="1">
    <location>
        <begin position="318"/>
        <end position="332"/>
    </location>
</feature>
<feature type="compositionally biased region" description="Polar residues" evidence="1">
    <location>
        <begin position="351"/>
        <end position="364"/>
    </location>
</feature>
<dbReference type="Pfam" id="PF10263">
    <property type="entry name" value="SprT-like"/>
    <property type="match status" value="1"/>
</dbReference>
<feature type="region of interest" description="Disordered" evidence="1">
    <location>
        <begin position="35"/>
        <end position="137"/>
    </location>
</feature>
<feature type="compositionally biased region" description="Low complexity" evidence="1">
    <location>
        <begin position="251"/>
        <end position="267"/>
    </location>
</feature>
<dbReference type="GO" id="GO:0005634">
    <property type="term" value="C:nucleus"/>
    <property type="evidence" value="ECO:0007669"/>
    <property type="project" value="TreeGrafter"/>
</dbReference>
<evidence type="ECO:0000313" key="3">
    <source>
        <dbReference type="Proteomes" id="UP000515154"/>
    </source>
</evidence>
<dbReference type="InterPro" id="IPR035240">
    <property type="entry name" value="SprT_Zn_ribbon"/>
</dbReference>
<dbReference type="KEGG" id="osn:115226059"/>
<feature type="region of interest" description="Disordered" evidence="1">
    <location>
        <begin position="440"/>
        <end position="477"/>
    </location>
</feature>
<organism evidence="3 4">
    <name type="scientific">Octopus sinensis</name>
    <name type="common">East Asian common octopus</name>
    <dbReference type="NCBI Taxonomy" id="2607531"/>
    <lineage>
        <taxon>Eukaryota</taxon>
        <taxon>Metazoa</taxon>
        <taxon>Spiralia</taxon>
        <taxon>Lophotrochozoa</taxon>
        <taxon>Mollusca</taxon>
        <taxon>Cephalopoda</taxon>
        <taxon>Coleoidea</taxon>
        <taxon>Octopodiformes</taxon>
        <taxon>Octopoda</taxon>
        <taxon>Incirrata</taxon>
        <taxon>Octopodidae</taxon>
        <taxon>Octopus</taxon>
    </lineage>
</organism>
<feature type="compositionally biased region" description="Low complexity" evidence="1">
    <location>
        <begin position="608"/>
        <end position="628"/>
    </location>
</feature>